<comment type="caution">
    <text evidence="1">The sequence shown here is derived from an EMBL/GenBank/DDBJ whole genome shotgun (WGS) entry which is preliminary data.</text>
</comment>
<organism evidence="1 2">
    <name type="scientific">Rhabdobacter roseus</name>
    <dbReference type="NCBI Taxonomy" id="1655419"/>
    <lineage>
        <taxon>Bacteria</taxon>
        <taxon>Pseudomonadati</taxon>
        <taxon>Bacteroidota</taxon>
        <taxon>Cytophagia</taxon>
        <taxon>Cytophagales</taxon>
        <taxon>Cytophagaceae</taxon>
        <taxon>Rhabdobacter</taxon>
    </lineage>
</organism>
<dbReference type="Proteomes" id="UP000557307">
    <property type="component" value="Unassembled WGS sequence"/>
</dbReference>
<name>A0A840TR31_9BACT</name>
<sequence>MTLRQQIVQDHIDKTAAKLGLTPDQAFLVFGHSLFTDKSIHSFDANDNVDGGQDKQIDAITIEDDSDEATIYITQIKNEESFSSNCIIQIRNGLKWVFEKRQADVDTLSNVKFKDRIKDYRTVQSSLGPSNIYVKAAYITKGLKS</sequence>
<dbReference type="EMBL" id="JACHGF010000011">
    <property type="protein sequence ID" value="MBB5286786.1"/>
    <property type="molecule type" value="Genomic_DNA"/>
</dbReference>
<evidence type="ECO:0000313" key="1">
    <source>
        <dbReference type="EMBL" id="MBB5286786.1"/>
    </source>
</evidence>
<evidence type="ECO:0000313" key="2">
    <source>
        <dbReference type="Proteomes" id="UP000557307"/>
    </source>
</evidence>
<keyword evidence="2" id="KW-1185">Reference proteome</keyword>
<dbReference type="RefSeq" id="WP_184178250.1">
    <property type="nucleotide sequence ID" value="NZ_JACHGF010000011.1"/>
</dbReference>
<dbReference type="AlphaFoldDB" id="A0A840TR31"/>
<reference evidence="1 2" key="1">
    <citation type="submission" date="2020-08" db="EMBL/GenBank/DDBJ databases">
        <title>Genomic Encyclopedia of Type Strains, Phase IV (KMG-IV): sequencing the most valuable type-strain genomes for metagenomic binning, comparative biology and taxonomic classification.</title>
        <authorList>
            <person name="Goeker M."/>
        </authorList>
    </citation>
    <scope>NUCLEOTIDE SEQUENCE [LARGE SCALE GENOMIC DNA]</scope>
    <source>
        <strain evidence="1 2">DSM 105074</strain>
    </source>
</reference>
<gene>
    <name evidence="1" type="ORF">HNQ92_004947</name>
</gene>
<proteinExistence type="predicted"/>
<accession>A0A840TR31</accession>
<protein>
    <submittedName>
        <fullName evidence="1">Uncharacterized protein</fullName>
    </submittedName>
</protein>